<dbReference type="PROSITE" id="PS51186">
    <property type="entry name" value="GNAT"/>
    <property type="match status" value="1"/>
</dbReference>
<dbReference type="EMBL" id="FNJJ01000007">
    <property type="protein sequence ID" value="SDP89591.1"/>
    <property type="molecule type" value="Genomic_DNA"/>
</dbReference>
<keyword evidence="3" id="KW-1185">Reference proteome</keyword>
<evidence type="ECO:0000313" key="2">
    <source>
        <dbReference type="EMBL" id="SDP89591.1"/>
    </source>
</evidence>
<dbReference type="InterPro" id="IPR000182">
    <property type="entry name" value="GNAT_dom"/>
</dbReference>
<name>A0A1H0WGA8_9GAMM</name>
<evidence type="ECO:0000313" key="3">
    <source>
        <dbReference type="Proteomes" id="UP000199460"/>
    </source>
</evidence>
<dbReference type="AlphaFoldDB" id="A0A1H0WGA8"/>
<dbReference type="InterPro" id="IPR016181">
    <property type="entry name" value="Acyl_CoA_acyltransferase"/>
</dbReference>
<dbReference type="Gene3D" id="3.40.630.30">
    <property type="match status" value="1"/>
</dbReference>
<accession>A0A1H0WGA8</accession>
<dbReference type="SUPFAM" id="SSF55729">
    <property type="entry name" value="Acyl-CoA N-acyltransferases (Nat)"/>
    <property type="match status" value="1"/>
</dbReference>
<dbReference type="Pfam" id="PF13508">
    <property type="entry name" value="Acetyltransf_7"/>
    <property type="match status" value="1"/>
</dbReference>
<dbReference type="OrthoDB" id="8780005at2"/>
<dbReference type="CDD" id="cd04301">
    <property type="entry name" value="NAT_SF"/>
    <property type="match status" value="1"/>
</dbReference>
<reference evidence="3" key="1">
    <citation type="submission" date="2016-10" db="EMBL/GenBank/DDBJ databases">
        <authorList>
            <person name="Varghese N."/>
            <person name="Submissions S."/>
        </authorList>
    </citation>
    <scope>NUCLEOTIDE SEQUENCE [LARGE SCALE GENOMIC DNA]</scope>
    <source>
        <strain evidence="3">JCM 18416</strain>
    </source>
</reference>
<feature type="domain" description="N-acetyltransferase" evidence="1">
    <location>
        <begin position="1"/>
        <end position="131"/>
    </location>
</feature>
<proteinExistence type="predicted"/>
<dbReference type="GO" id="GO:0016747">
    <property type="term" value="F:acyltransferase activity, transferring groups other than amino-acyl groups"/>
    <property type="evidence" value="ECO:0007669"/>
    <property type="project" value="InterPro"/>
</dbReference>
<organism evidence="2 3">
    <name type="scientific">Ectopseudomonas guguanensis</name>
    <dbReference type="NCBI Taxonomy" id="1198456"/>
    <lineage>
        <taxon>Bacteria</taxon>
        <taxon>Pseudomonadati</taxon>
        <taxon>Pseudomonadota</taxon>
        <taxon>Gammaproteobacteria</taxon>
        <taxon>Pseudomonadales</taxon>
        <taxon>Pseudomonadaceae</taxon>
        <taxon>Ectopseudomonas</taxon>
    </lineage>
</organism>
<evidence type="ECO:0000259" key="1">
    <source>
        <dbReference type="PROSITE" id="PS51186"/>
    </source>
</evidence>
<dbReference type="RefSeq" id="WP_090430968.1">
    <property type="nucleotide sequence ID" value="NZ_FNJJ01000007.1"/>
</dbReference>
<dbReference type="Proteomes" id="UP000199460">
    <property type="component" value="Unassembled WGS sequence"/>
</dbReference>
<dbReference type="GeneID" id="300932040"/>
<protein>
    <submittedName>
        <fullName evidence="2">N-acetylglutamate synthase, GNAT family</fullName>
    </submittedName>
</protein>
<gene>
    <name evidence="2" type="ORF">SAMN05216213_10743</name>
</gene>
<sequence>MTAPRIRRLPPPLRPLIDKFYRGHRSPMRSQAGDELWVAERGSEIIAALGLRPLADGQWLTGLFVAPNERGQGLATRLVQGSLAVHPDPVWLFCHPDLGPLYRRMGFADCPGLPQTLAERLARYQRSKSLIALRAH</sequence>